<dbReference type="KEGG" id="mff:MFFC18_41120"/>
<gene>
    <name evidence="2" type="ORF">MFFC18_41120</name>
</gene>
<dbReference type="AlphaFoldDB" id="A0A5B9PG50"/>
<evidence type="ECO:0000256" key="1">
    <source>
        <dbReference type="SAM" id="Phobius"/>
    </source>
</evidence>
<feature type="transmembrane region" description="Helical" evidence="1">
    <location>
        <begin position="79"/>
        <end position="104"/>
    </location>
</feature>
<feature type="transmembrane region" description="Helical" evidence="1">
    <location>
        <begin position="116"/>
        <end position="138"/>
    </location>
</feature>
<keyword evidence="1" id="KW-0472">Membrane</keyword>
<proteinExistence type="predicted"/>
<keyword evidence="3" id="KW-1185">Reference proteome</keyword>
<dbReference type="RefSeq" id="WP_075083484.1">
    <property type="nucleotide sequence ID" value="NZ_CP042912.1"/>
</dbReference>
<feature type="transmembrane region" description="Helical" evidence="1">
    <location>
        <begin position="189"/>
        <end position="213"/>
    </location>
</feature>
<dbReference type="Proteomes" id="UP000322214">
    <property type="component" value="Chromosome"/>
</dbReference>
<sequence>MSEPLPEKDFNPFATPAIATPADNFQPVIDLARYSTVRIGLQLIYYSVAALALMVISLVVLSFVVGGMQTSGPGGPPPVAIITILILGLGFVIPSVTALVGFCMCAACPHPNEKSLAVMSIIAFFLNFAAAFLGGLAAGGINVGALSTLISLIGNMAGIACLVFFCLLLKRIGKNIGSELMQKNSKSTLGWFITFIVVGIGGSFAVGVLAYAFASSRGLSGFSMLAIPLATGMLVLSLGTFFKFLSMLRSSIKELSPRTNA</sequence>
<dbReference type="STRING" id="980251.GCA_001642875_00688"/>
<evidence type="ECO:0000313" key="3">
    <source>
        <dbReference type="Proteomes" id="UP000322214"/>
    </source>
</evidence>
<keyword evidence="1" id="KW-0812">Transmembrane</keyword>
<name>A0A5B9PG50_9BACT</name>
<dbReference type="EMBL" id="CP042912">
    <property type="protein sequence ID" value="QEG24195.1"/>
    <property type="molecule type" value="Genomic_DNA"/>
</dbReference>
<accession>A0A5B9PG50</accession>
<keyword evidence="1" id="KW-1133">Transmembrane helix</keyword>
<protein>
    <submittedName>
        <fullName evidence="2">Uncharacterized protein</fullName>
    </submittedName>
</protein>
<reference evidence="2 3" key="1">
    <citation type="submission" date="2019-08" db="EMBL/GenBank/DDBJ databases">
        <title>Deep-cultivation of Planctomycetes and their phenomic and genomic characterization uncovers novel biology.</title>
        <authorList>
            <person name="Wiegand S."/>
            <person name="Jogler M."/>
            <person name="Boedeker C."/>
            <person name="Pinto D."/>
            <person name="Vollmers J."/>
            <person name="Rivas-Marin E."/>
            <person name="Kohn T."/>
            <person name="Peeters S.H."/>
            <person name="Heuer A."/>
            <person name="Rast P."/>
            <person name="Oberbeckmann S."/>
            <person name="Bunk B."/>
            <person name="Jeske O."/>
            <person name="Meyerdierks A."/>
            <person name="Storesund J.E."/>
            <person name="Kallscheuer N."/>
            <person name="Luecker S."/>
            <person name="Lage O.M."/>
            <person name="Pohl T."/>
            <person name="Merkel B.J."/>
            <person name="Hornburger P."/>
            <person name="Mueller R.-W."/>
            <person name="Bruemmer F."/>
            <person name="Labrenz M."/>
            <person name="Spormann A.M."/>
            <person name="Op den Camp H."/>
            <person name="Overmann J."/>
            <person name="Amann R."/>
            <person name="Jetten M.S.M."/>
            <person name="Mascher T."/>
            <person name="Medema M.H."/>
            <person name="Devos D.P."/>
            <person name="Kaster A.-K."/>
            <person name="Ovreas L."/>
            <person name="Rohde M."/>
            <person name="Galperin M.Y."/>
            <person name="Jogler C."/>
        </authorList>
    </citation>
    <scope>NUCLEOTIDE SEQUENCE [LARGE SCALE GENOMIC DNA]</scope>
    <source>
        <strain evidence="2 3">FC18</strain>
    </source>
</reference>
<evidence type="ECO:0000313" key="2">
    <source>
        <dbReference type="EMBL" id="QEG24195.1"/>
    </source>
</evidence>
<feature type="transmembrane region" description="Helical" evidence="1">
    <location>
        <begin position="43"/>
        <end position="67"/>
    </location>
</feature>
<organism evidence="2 3">
    <name type="scientific">Mariniblastus fucicola</name>
    <dbReference type="NCBI Taxonomy" id="980251"/>
    <lineage>
        <taxon>Bacteria</taxon>
        <taxon>Pseudomonadati</taxon>
        <taxon>Planctomycetota</taxon>
        <taxon>Planctomycetia</taxon>
        <taxon>Pirellulales</taxon>
        <taxon>Pirellulaceae</taxon>
        <taxon>Mariniblastus</taxon>
    </lineage>
</organism>
<feature type="transmembrane region" description="Helical" evidence="1">
    <location>
        <begin position="225"/>
        <end position="245"/>
    </location>
</feature>
<feature type="transmembrane region" description="Helical" evidence="1">
    <location>
        <begin position="144"/>
        <end position="169"/>
    </location>
</feature>